<dbReference type="PROSITE" id="PS00793">
    <property type="entry name" value="DHPS_2"/>
    <property type="match status" value="1"/>
</dbReference>
<evidence type="ECO:0000313" key="13">
    <source>
        <dbReference type="Proteomes" id="UP000078292"/>
    </source>
</evidence>
<comment type="caution">
    <text evidence="12">The sequence shown here is derived from an EMBL/GenBank/DDBJ whole genome shotgun (WGS) entry which is preliminary data.</text>
</comment>
<evidence type="ECO:0000256" key="3">
    <source>
        <dbReference type="ARBA" id="ARBA00004763"/>
    </source>
</evidence>
<dbReference type="UniPathway" id="UPA00077">
    <property type="reaction ID" value="UER00156"/>
</dbReference>
<comment type="catalytic activity">
    <reaction evidence="1">
        <text>(7,8-dihydropterin-6-yl)methyl diphosphate + 4-aminobenzoate = 7,8-dihydropteroate + diphosphate</text>
        <dbReference type="Rhea" id="RHEA:19949"/>
        <dbReference type="ChEBI" id="CHEBI:17836"/>
        <dbReference type="ChEBI" id="CHEBI:17839"/>
        <dbReference type="ChEBI" id="CHEBI:33019"/>
        <dbReference type="ChEBI" id="CHEBI:72950"/>
        <dbReference type="EC" id="2.5.1.15"/>
    </reaction>
</comment>
<evidence type="ECO:0000256" key="6">
    <source>
        <dbReference type="ARBA" id="ARBA00022679"/>
    </source>
</evidence>
<dbReference type="Proteomes" id="UP000078292">
    <property type="component" value="Unassembled WGS sequence"/>
</dbReference>
<evidence type="ECO:0000256" key="10">
    <source>
        <dbReference type="RuleBase" id="RU361205"/>
    </source>
</evidence>
<dbReference type="InterPro" id="IPR000489">
    <property type="entry name" value="Pterin-binding_dom"/>
</dbReference>
<keyword evidence="7 10" id="KW-0479">Metal-binding</keyword>
<dbReference type="RefSeq" id="WP_043058143.1">
    <property type="nucleotide sequence ID" value="NZ_LXEY01000019.1"/>
</dbReference>
<dbReference type="PANTHER" id="PTHR20941">
    <property type="entry name" value="FOLATE SYNTHESIS PROTEINS"/>
    <property type="match status" value="1"/>
</dbReference>
<reference evidence="12 13" key="1">
    <citation type="submission" date="2016-04" db="EMBL/GenBank/DDBJ databases">
        <title>First whole genome shotgun sequence of the bacterium Enteractinococcus sp. strain UASWS1574.</title>
        <authorList>
            <person name="Crovadore J."/>
            <person name="Chablais R."/>
            <person name="Lefort F."/>
        </authorList>
    </citation>
    <scope>NUCLEOTIDE SEQUENCE [LARGE SCALE GENOMIC DNA]</scope>
    <source>
        <strain evidence="12 13">UASWS1574</strain>
    </source>
</reference>
<dbReference type="NCBIfam" id="TIGR01496">
    <property type="entry name" value="DHPS"/>
    <property type="match status" value="1"/>
</dbReference>
<dbReference type="STRING" id="1837282.A6F49_11700"/>
<organism evidence="12 13">
    <name type="scientific">Enteractinococcus helveticum</name>
    <dbReference type="NCBI Taxonomy" id="1837282"/>
    <lineage>
        <taxon>Bacteria</taxon>
        <taxon>Bacillati</taxon>
        <taxon>Actinomycetota</taxon>
        <taxon>Actinomycetes</taxon>
        <taxon>Micrococcales</taxon>
        <taxon>Micrococcaceae</taxon>
    </lineage>
</organism>
<proteinExistence type="inferred from homology"/>
<dbReference type="GO" id="GO:0005829">
    <property type="term" value="C:cytosol"/>
    <property type="evidence" value="ECO:0007669"/>
    <property type="project" value="TreeGrafter"/>
</dbReference>
<keyword evidence="8 10" id="KW-0460">Magnesium</keyword>
<dbReference type="EMBL" id="LXEY01000019">
    <property type="protein sequence ID" value="OAV60606.1"/>
    <property type="molecule type" value="Genomic_DNA"/>
</dbReference>
<accession>A0A1B7LYW9</accession>
<dbReference type="SUPFAM" id="SSF51717">
    <property type="entry name" value="Dihydropteroate synthetase-like"/>
    <property type="match status" value="1"/>
</dbReference>
<evidence type="ECO:0000256" key="4">
    <source>
        <dbReference type="ARBA" id="ARBA00009503"/>
    </source>
</evidence>
<dbReference type="GO" id="GO:0046872">
    <property type="term" value="F:metal ion binding"/>
    <property type="evidence" value="ECO:0007669"/>
    <property type="project" value="UniProtKB-KW"/>
</dbReference>
<evidence type="ECO:0000256" key="1">
    <source>
        <dbReference type="ARBA" id="ARBA00000012"/>
    </source>
</evidence>
<evidence type="ECO:0000259" key="11">
    <source>
        <dbReference type="PROSITE" id="PS50972"/>
    </source>
</evidence>
<dbReference type="GO" id="GO:0004156">
    <property type="term" value="F:dihydropteroate synthase activity"/>
    <property type="evidence" value="ECO:0007669"/>
    <property type="project" value="UniProtKB-EC"/>
</dbReference>
<dbReference type="PROSITE" id="PS50972">
    <property type="entry name" value="PTERIN_BINDING"/>
    <property type="match status" value="1"/>
</dbReference>
<dbReference type="EC" id="2.5.1.15" evidence="5 10"/>
<comment type="pathway">
    <text evidence="3 10">Cofactor biosynthesis; tetrahydrofolate biosynthesis; 7,8-dihydrofolate from 2-amino-4-hydroxy-6-hydroxymethyl-7,8-dihydropteridine diphosphate and 4-aminobenzoate: step 1/2.</text>
</comment>
<feature type="domain" description="Pterin-binding" evidence="11">
    <location>
        <begin position="35"/>
        <end position="293"/>
    </location>
</feature>
<keyword evidence="9 10" id="KW-0289">Folate biosynthesis</keyword>
<dbReference type="Gene3D" id="3.20.20.20">
    <property type="entry name" value="Dihydropteroate synthase-like"/>
    <property type="match status" value="1"/>
</dbReference>
<dbReference type="PANTHER" id="PTHR20941:SF1">
    <property type="entry name" value="FOLIC ACID SYNTHESIS PROTEIN FOL1"/>
    <property type="match status" value="1"/>
</dbReference>
<dbReference type="InterPro" id="IPR011005">
    <property type="entry name" value="Dihydropteroate_synth-like_sf"/>
</dbReference>
<evidence type="ECO:0000256" key="8">
    <source>
        <dbReference type="ARBA" id="ARBA00022842"/>
    </source>
</evidence>
<name>A0A1B7LYW9_9MICC</name>
<evidence type="ECO:0000256" key="5">
    <source>
        <dbReference type="ARBA" id="ARBA00012458"/>
    </source>
</evidence>
<comment type="function">
    <text evidence="10">Catalyzes the condensation of para-aminobenzoate (pABA) with 6-hydroxymethyl-7,8-dihydropterin diphosphate (DHPt-PP) to form 7,8-dihydropteroate (H2Pte), the immediate precursor of folate derivatives.</text>
</comment>
<dbReference type="CDD" id="cd00739">
    <property type="entry name" value="DHPS"/>
    <property type="match status" value="1"/>
</dbReference>
<dbReference type="InterPro" id="IPR045031">
    <property type="entry name" value="DHP_synth-like"/>
</dbReference>
<evidence type="ECO:0000313" key="12">
    <source>
        <dbReference type="EMBL" id="OAV60606.1"/>
    </source>
</evidence>
<evidence type="ECO:0000256" key="2">
    <source>
        <dbReference type="ARBA" id="ARBA00001946"/>
    </source>
</evidence>
<dbReference type="InterPro" id="IPR006390">
    <property type="entry name" value="DHP_synth_dom"/>
</dbReference>
<evidence type="ECO:0000256" key="9">
    <source>
        <dbReference type="ARBA" id="ARBA00022909"/>
    </source>
</evidence>
<dbReference type="GO" id="GO:0046654">
    <property type="term" value="P:tetrahydrofolate biosynthetic process"/>
    <property type="evidence" value="ECO:0007669"/>
    <property type="project" value="UniProtKB-UniPathway"/>
</dbReference>
<protein>
    <recommendedName>
        <fullName evidence="5 10">Dihydropteroate synthase</fullName>
        <shortName evidence="10">DHPS</shortName>
        <ecNumber evidence="5 10">2.5.1.15</ecNumber>
    </recommendedName>
    <alternativeName>
        <fullName evidence="10">Dihydropteroate pyrophosphorylase</fullName>
    </alternativeName>
</protein>
<evidence type="ECO:0000256" key="7">
    <source>
        <dbReference type="ARBA" id="ARBA00022723"/>
    </source>
</evidence>
<gene>
    <name evidence="12" type="ORF">A6F49_11700</name>
</gene>
<dbReference type="AlphaFoldDB" id="A0A1B7LYW9"/>
<comment type="similarity">
    <text evidence="4 10">Belongs to the DHPS family.</text>
</comment>
<dbReference type="PROSITE" id="PS00792">
    <property type="entry name" value="DHPS_1"/>
    <property type="match status" value="1"/>
</dbReference>
<comment type="cofactor">
    <cofactor evidence="2 10">
        <name>Mg(2+)</name>
        <dbReference type="ChEBI" id="CHEBI:18420"/>
    </cofactor>
</comment>
<sequence>MSIGAVPGTGPATGPLSVVRKAHRKTFADLPTDRTLVMGILNVTDNSFSDGGENFNTAKAIDHGLRMHYAGADIIDVGGESTAPGTQEVSADEEQRRIIPVVEALIKAGVYVSVDTRHTDTARAALELGEVMINDVSGLNYEPDMPKLIAETGARYIVMHNRGNSKTMDGLAQYEDLVGEVVAETQQIINAFLAAGVTKEQLIVDPGLGFSKAGDQNWQLLNNLDEFQGLGYPVLIGASRKRFIGSMLATNADKPVEPRQRDHATAAITTQVAEAGVWGVRVHSVIPNLDAVKTVATRQAAG</sequence>
<keyword evidence="13" id="KW-1185">Reference proteome</keyword>
<dbReference type="Pfam" id="PF00809">
    <property type="entry name" value="Pterin_bind"/>
    <property type="match status" value="1"/>
</dbReference>
<keyword evidence="6 10" id="KW-0808">Transferase</keyword>
<dbReference type="OrthoDB" id="9811744at2"/>
<dbReference type="GO" id="GO:0046656">
    <property type="term" value="P:folic acid biosynthetic process"/>
    <property type="evidence" value="ECO:0007669"/>
    <property type="project" value="UniProtKB-KW"/>
</dbReference>